<keyword evidence="3" id="KW-0812">Transmembrane</keyword>
<accession>A0A8K0I3L8</accession>
<keyword evidence="7" id="KW-0472">Membrane</keyword>
<reference evidence="10" key="1">
    <citation type="journal article" date="2017" name="Gigascience">
        <title>The genome draft of coconut (Cocos nucifera).</title>
        <authorList>
            <person name="Xiao Y."/>
            <person name="Xu P."/>
            <person name="Fan H."/>
            <person name="Baudouin L."/>
            <person name="Xia W."/>
            <person name="Bocs S."/>
            <person name="Xu J."/>
            <person name="Li Q."/>
            <person name="Guo A."/>
            <person name="Zhou L."/>
            <person name="Li J."/>
            <person name="Wu Y."/>
            <person name="Ma Z."/>
            <person name="Armero A."/>
            <person name="Issali A.E."/>
            <person name="Liu N."/>
            <person name="Peng M."/>
            <person name="Yang Y."/>
        </authorList>
    </citation>
    <scope>NUCLEOTIDE SEQUENCE</scope>
    <source>
        <tissue evidence="10">Spear leaf of Hainan Tall coconut</tissue>
    </source>
</reference>
<name>A0A8K0I3L8_COCNU</name>
<evidence type="ECO:0000259" key="9">
    <source>
        <dbReference type="Pfam" id="PF14416"/>
    </source>
</evidence>
<reference evidence="10" key="2">
    <citation type="submission" date="2019-07" db="EMBL/GenBank/DDBJ databases">
        <authorList>
            <person name="Yang Y."/>
            <person name="Bocs S."/>
            <person name="Baudouin L."/>
        </authorList>
    </citation>
    <scope>NUCLEOTIDE SEQUENCE</scope>
    <source>
        <tissue evidence="10">Spear leaf of Hainan Tall coconut</tissue>
    </source>
</reference>
<keyword evidence="11" id="KW-1185">Reference proteome</keyword>
<evidence type="ECO:0000256" key="6">
    <source>
        <dbReference type="ARBA" id="ARBA00023034"/>
    </source>
</evidence>
<dbReference type="InterPro" id="IPR029962">
    <property type="entry name" value="TBL"/>
</dbReference>
<proteinExistence type="inferred from homology"/>
<dbReference type="GO" id="GO:0000139">
    <property type="term" value="C:Golgi membrane"/>
    <property type="evidence" value="ECO:0007669"/>
    <property type="project" value="UniProtKB-SubCell"/>
</dbReference>
<keyword evidence="4" id="KW-0735">Signal-anchor</keyword>
<keyword evidence="6" id="KW-0333">Golgi apparatus</keyword>
<evidence type="ECO:0000259" key="8">
    <source>
        <dbReference type="Pfam" id="PF13839"/>
    </source>
</evidence>
<dbReference type="PANTHER" id="PTHR32285">
    <property type="entry name" value="PROTEIN TRICHOME BIREFRINGENCE-LIKE 9-RELATED"/>
    <property type="match status" value="1"/>
</dbReference>
<feature type="domain" description="Trichome birefringence-like N-terminal" evidence="9">
    <location>
        <begin position="85"/>
        <end position="137"/>
    </location>
</feature>
<evidence type="ECO:0000313" key="11">
    <source>
        <dbReference type="Proteomes" id="UP000797356"/>
    </source>
</evidence>
<sequence length="406" mass="45803">MKATADRRLHEQLVDGSLLLIPIPFPQKSHPSFAPSLGLSFLISLSLSMGSKAHSRFGPLLLRYVSLALAASSWGVTAGRLSPPACDLFRGTWAYDESYPLYDSASCPFIRREFDCLRYGRPDEMYLKYRWIPNGCDLPRFDGRDLLERWRGKKIMFVGDSLSLNQFNSFLCLLHAAVPGGRTSSNRTEVLTAVRFEDYNVTVMYYVTHYLVDVVREKIGRVLKLDSIQGGQVWLGADVLIFNTWHWWPTRGPAQAWDFIQDGKKILKDMDRTVAFSKALTTWARWADSSINPATTKVFYQGVSPSHYHGQDWGGSYRESCSGQTQPLNASTYPGGPAPQEAIVENVLGTISKPVYLLDITFLSQLRKDAHPSKYNGVHFQNDCSHWCLAGLPDTWNQLMYAAVIR</sequence>
<evidence type="ECO:0000256" key="3">
    <source>
        <dbReference type="ARBA" id="ARBA00022692"/>
    </source>
</evidence>
<evidence type="ECO:0000256" key="7">
    <source>
        <dbReference type="ARBA" id="ARBA00023136"/>
    </source>
</evidence>
<dbReference type="Pfam" id="PF14416">
    <property type="entry name" value="PMR5N"/>
    <property type="match status" value="1"/>
</dbReference>
<evidence type="ECO:0000256" key="5">
    <source>
        <dbReference type="ARBA" id="ARBA00022989"/>
    </source>
</evidence>
<evidence type="ECO:0000256" key="1">
    <source>
        <dbReference type="ARBA" id="ARBA00004323"/>
    </source>
</evidence>
<comment type="subcellular location">
    <subcellularLocation>
        <location evidence="1">Golgi apparatus membrane</location>
        <topology evidence="1">Single-pass type II membrane protein</topology>
    </subcellularLocation>
</comment>
<evidence type="ECO:0000313" key="10">
    <source>
        <dbReference type="EMBL" id="KAG1335212.1"/>
    </source>
</evidence>
<dbReference type="InterPro" id="IPR025846">
    <property type="entry name" value="TBL_N"/>
</dbReference>
<evidence type="ECO:0000256" key="2">
    <source>
        <dbReference type="ARBA" id="ARBA00007727"/>
    </source>
</evidence>
<organism evidence="10 11">
    <name type="scientific">Cocos nucifera</name>
    <name type="common">Coconut palm</name>
    <dbReference type="NCBI Taxonomy" id="13894"/>
    <lineage>
        <taxon>Eukaryota</taxon>
        <taxon>Viridiplantae</taxon>
        <taxon>Streptophyta</taxon>
        <taxon>Embryophyta</taxon>
        <taxon>Tracheophyta</taxon>
        <taxon>Spermatophyta</taxon>
        <taxon>Magnoliopsida</taxon>
        <taxon>Liliopsida</taxon>
        <taxon>Arecaceae</taxon>
        <taxon>Arecoideae</taxon>
        <taxon>Cocoseae</taxon>
        <taxon>Attaleinae</taxon>
        <taxon>Cocos</taxon>
    </lineage>
</organism>
<keyword evidence="5" id="KW-1133">Transmembrane helix</keyword>
<dbReference type="Pfam" id="PF13839">
    <property type="entry name" value="PC-Esterase"/>
    <property type="match status" value="1"/>
</dbReference>
<evidence type="ECO:0000256" key="4">
    <source>
        <dbReference type="ARBA" id="ARBA00022968"/>
    </source>
</evidence>
<feature type="domain" description="Trichome birefringence-like C-terminal" evidence="8">
    <location>
        <begin position="138"/>
        <end position="402"/>
    </location>
</feature>
<gene>
    <name evidence="10" type="ORF">COCNU_03G013310</name>
</gene>
<dbReference type="EMBL" id="CM017874">
    <property type="protein sequence ID" value="KAG1335212.1"/>
    <property type="molecule type" value="Genomic_DNA"/>
</dbReference>
<dbReference type="InterPro" id="IPR026057">
    <property type="entry name" value="TBL_C"/>
</dbReference>
<dbReference type="OrthoDB" id="630188at2759"/>
<dbReference type="GO" id="GO:1990538">
    <property type="term" value="F:xylan O-acetyltransferase activity"/>
    <property type="evidence" value="ECO:0007669"/>
    <property type="project" value="UniProtKB-ARBA"/>
</dbReference>
<comment type="caution">
    <text evidence="10">The sequence shown here is derived from an EMBL/GenBank/DDBJ whole genome shotgun (WGS) entry which is preliminary data.</text>
</comment>
<dbReference type="PANTHER" id="PTHR32285:SF177">
    <property type="entry name" value="OS01G0217000 PROTEIN"/>
    <property type="match status" value="1"/>
</dbReference>
<dbReference type="Proteomes" id="UP000797356">
    <property type="component" value="Chromosome 3"/>
</dbReference>
<comment type="similarity">
    <text evidence="2">Belongs to the PC-esterase family. TBL subfamily.</text>
</comment>
<protein>
    <submittedName>
        <fullName evidence="10">Protein trichome birefringence-like 38</fullName>
    </submittedName>
</protein>
<dbReference type="AlphaFoldDB" id="A0A8K0I3L8"/>